<name>A0AAV7V717_PLEWA</name>
<reference evidence="3" key="1">
    <citation type="journal article" date="2022" name="bioRxiv">
        <title>Sequencing and chromosome-scale assembly of the giantPleurodeles waltlgenome.</title>
        <authorList>
            <person name="Brown T."/>
            <person name="Elewa A."/>
            <person name="Iarovenko S."/>
            <person name="Subramanian E."/>
            <person name="Araus A.J."/>
            <person name="Petzold A."/>
            <person name="Susuki M."/>
            <person name="Suzuki K.-i.T."/>
            <person name="Hayashi T."/>
            <person name="Toyoda A."/>
            <person name="Oliveira C."/>
            <person name="Osipova E."/>
            <person name="Leigh N.D."/>
            <person name="Simon A."/>
            <person name="Yun M.H."/>
        </authorList>
    </citation>
    <scope>NUCLEOTIDE SEQUENCE</scope>
    <source>
        <strain evidence="3">20211129_DDA</strain>
        <tissue evidence="3">Liver</tissue>
    </source>
</reference>
<comment type="caution">
    <text evidence="3">The sequence shown here is derived from an EMBL/GenBank/DDBJ whole genome shotgun (WGS) entry which is preliminary data.</text>
</comment>
<feature type="signal peptide" evidence="2">
    <location>
        <begin position="1"/>
        <end position="22"/>
    </location>
</feature>
<feature type="region of interest" description="Disordered" evidence="1">
    <location>
        <begin position="111"/>
        <end position="138"/>
    </location>
</feature>
<evidence type="ECO:0000256" key="1">
    <source>
        <dbReference type="SAM" id="MobiDB-lite"/>
    </source>
</evidence>
<gene>
    <name evidence="3" type="ORF">NDU88_001029</name>
</gene>
<dbReference type="EMBL" id="JANPWB010000003">
    <property type="protein sequence ID" value="KAJ1197167.1"/>
    <property type="molecule type" value="Genomic_DNA"/>
</dbReference>
<protein>
    <submittedName>
        <fullName evidence="3">Uncharacterized protein</fullName>
    </submittedName>
</protein>
<organism evidence="3 4">
    <name type="scientific">Pleurodeles waltl</name>
    <name type="common">Iberian ribbed newt</name>
    <dbReference type="NCBI Taxonomy" id="8319"/>
    <lineage>
        <taxon>Eukaryota</taxon>
        <taxon>Metazoa</taxon>
        <taxon>Chordata</taxon>
        <taxon>Craniata</taxon>
        <taxon>Vertebrata</taxon>
        <taxon>Euteleostomi</taxon>
        <taxon>Amphibia</taxon>
        <taxon>Batrachia</taxon>
        <taxon>Caudata</taxon>
        <taxon>Salamandroidea</taxon>
        <taxon>Salamandridae</taxon>
        <taxon>Pleurodelinae</taxon>
        <taxon>Pleurodeles</taxon>
    </lineage>
</organism>
<sequence>MVCGPMLGLALCRAYLSSVLLAGQIGSVTPSRQSPCLLTLPDVAALHLSTAPLPSGTDRYLARLPSRFSFCPRAPPKSHLTLGASQWSYCRSPCPLHSPAWASIASPHLLHGRGPRPRPSASGHRRSPHPWAPAGTSLSLTPDPKVHCGPSLWPTRALAVPPLTFCFRQPTQGRPQLDCPRVHRFLQAFLAPSDRLLPGLHTRQTSPLLHVPSEPPASRPGSHSLRHGPGRQAYVGPPPNSLAGCRVLPWSPLCQSSLSPGPSPWPASST</sequence>
<dbReference type="AlphaFoldDB" id="A0AAV7V717"/>
<evidence type="ECO:0000313" key="3">
    <source>
        <dbReference type="EMBL" id="KAJ1197167.1"/>
    </source>
</evidence>
<feature type="region of interest" description="Disordered" evidence="1">
    <location>
        <begin position="205"/>
        <end position="238"/>
    </location>
</feature>
<dbReference type="Proteomes" id="UP001066276">
    <property type="component" value="Chromosome 2_1"/>
</dbReference>
<keyword evidence="2" id="KW-0732">Signal</keyword>
<feature type="chain" id="PRO_5043709278" evidence="2">
    <location>
        <begin position="23"/>
        <end position="270"/>
    </location>
</feature>
<accession>A0AAV7V717</accession>
<evidence type="ECO:0000256" key="2">
    <source>
        <dbReference type="SAM" id="SignalP"/>
    </source>
</evidence>
<keyword evidence="4" id="KW-1185">Reference proteome</keyword>
<proteinExistence type="predicted"/>
<evidence type="ECO:0000313" key="4">
    <source>
        <dbReference type="Proteomes" id="UP001066276"/>
    </source>
</evidence>